<dbReference type="GO" id="GO:0005525">
    <property type="term" value="F:GTP binding"/>
    <property type="evidence" value="ECO:0007669"/>
    <property type="project" value="UniProtKB-KW"/>
</dbReference>
<dbReference type="SUPFAM" id="SSF52540">
    <property type="entry name" value="P-loop containing nucleoside triphosphate hydrolases"/>
    <property type="match status" value="1"/>
</dbReference>
<dbReference type="PANTHER" id="PTHR10903">
    <property type="entry name" value="GTPASE, IMAP FAMILY MEMBER-RELATED"/>
    <property type="match status" value="1"/>
</dbReference>
<evidence type="ECO:0000313" key="5">
    <source>
        <dbReference type="Ensembl" id="ENSATEP00000060842.1"/>
    </source>
</evidence>
<comment type="similarity">
    <text evidence="1">Belongs to the TRAFAC class TrmE-Era-EngA-EngB-Septin-like GTPase superfamily. AIG1/Toc34/Toc159-like paraseptin GTPase family. IAN subfamily.</text>
</comment>
<organism evidence="5 6">
    <name type="scientific">Anabas testudineus</name>
    <name type="common">Climbing perch</name>
    <name type="synonym">Anthias testudineus</name>
    <dbReference type="NCBI Taxonomy" id="64144"/>
    <lineage>
        <taxon>Eukaryota</taxon>
        <taxon>Metazoa</taxon>
        <taxon>Chordata</taxon>
        <taxon>Craniata</taxon>
        <taxon>Vertebrata</taxon>
        <taxon>Euteleostomi</taxon>
        <taxon>Actinopterygii</taxon>
        <taxon>Neopterygii</taxon>
        <taxon>Teleostei</taxon>
        <taxon>Neoteleostei</taxon>
        <taxon>Acanthomorphata</taxon>
        <taxon>Anabantaria</taxon>
        <taxon>Anabantiformes</taxon>
        <taxon>Anabantoidei</taxon>
        <taxon>Anabantidae</taxon>
        <taxon>Anabas</taxon>
    </lineage>
</organism>
<protein>
    <recommendedName>
        <fullName evidence="4">AIG1-type G domain-containing protein</fullName>
    </recommendedName>
</protein>
<dbReference type="Pfam" id="PF04548">
    <property type="entry name" value="AIG1"/>
    <property type="match status" value="1"/>
</dbReference>
<dbReference type="InterPro" id="IPR045058">
    <property type="entry name" value="GIMA/IAN/Toc"/>
</dbReference>
<name>A0A7N6BAE9_ANATE</name>
<dbReference type="Proteomes" id="UP000265040">
    <property type="component" value="Chromosome 1"/>
</dbReference>
<proteinExistence type="inferred from homology"/>
<evidence type="ECO:0000256" key="3">
    <source>
        <dbReference type="ARBA" id="ARBA00023134"/>
    </source>
</evidence>
<evidence type="ECO:0000256" key="2">
    <source>
        <dbReference type="ARBA" id="ARBA00022741"/>
    </source>
</evidence>
<dbReference type="GeneID" id="113161292"/>
<dbReference type="OrthoDB" id="8954335at2759"/>
<evidence type="ECO:0000259" key="4">
    <source>
        <dbReference type="PROSITE" id="PS51720"/>
    </source>
</evidence>
<dbReference type="RefSeq" id="XP_026214577.1">
    <property type="nucleotide sequence ID" value="XM_026358792.1"/>
</dbReference>
<dbReference type="AlphaFoldDB" id="A0A7N6BAE9"/>
<keyword evidence="6" id="KW-1185">Reference proteome</keyword>
<dbReference type="CDD" id="cd01852">
    <property type="entry name" value="AIG1"/>
    <property type="match status" value="1"/>
</dbReference>
<dbReference type="Gene3D" id="3.40.50.300">
    <property type="entry name" value="P-loop containing nucleotide triphosphate hydrolases"/>
    <property type="match status" value="1"/>
</dbReference>
<dbReference type="InParanoid" id="A0A7N6BAE9"/>
<dbReference type="OMA" id="VFDNTCK"/>
<keyword evidence="2" id="KW-0547">Nucleotide-binding</keyword>
<keyword evidence="3" id="KW-0342">GTP-binding</keyword>
<dbReference type="PANTHER" id="PTHR10903:SF170">
    <property type="entry name" value="GTPASE IMAP FAMILY MEMBER 7"/>
    <property type="match status" value="1"/>
</dbReference>
<dbReference type="InterPro" id="IPR006703">
    <property type="entry name" value="G_AIG1"/>
</dbReference>
<reference evidence="5" key="1">
    <citation type="submission" date="2021-04" db="EMBL/GenBank/DDBJ databases">
        <authorList>
            <consortium name="Wellcome Sanger Institute Data Sharing"/>
        </authorList>
    </citation>
    <scope>NUCLEOTIDE SEQUENCE [LARGE SCALE GENOMIC DNA]</scope>
</reference>
<dbReference type="InterPro" id="IPR027417">
    <property type="entry name" value="P-loop_NTPase"/>
</dbReference>
<sequence>MMGLSFTEDSSAPVVRDLRIVLLGKTGSGKSETGNTILGWEAFRAEVSPSSVTKSCKKETNHVNDRSVSVVDTPGLFDTSYMEDTLKKEIENCITLSVPGPHIFLLVIRVDVRFTEEEKKAIKWIKENFGEEAANYTMVLFTKGDTLNKMSIENFLDQSPELRELISDCRGGYIVFDNTCKNNRTQVADLFEKIDEVVHLNGNHYTSKAYEEAQNKMYRSKLWSKCGGTAITASSYLIVGAAAAAVPAARALPVSRAALAAATVAAAAIPSLLARAGGGVANFIGGWMNPKPKE</sequence>
<accession>A0A7N6BAE9</accession>
<evidence type="ECO:0000313" key="6">
    <source>
        <dbReference type="Proteomes" id="UP000265040"/>
    </source>
</evidence>
<dbReference type="GeneTree" id="ENSGT01140000282522"/>
<feature type="domain" description="AIG1-type G" evidence="4">
    <location>
        <begin position="15"/>
        <end position="214"/>
    </location>
</feature>
<dbReference type="FunFam" id="3.40.50.300:FF:000366">
    <property type="entry name" value="GTPase, IMAP family member 2"/>
    <property type="match status" value="1"/>
</dbReference>
<dbReference type="PROSITE" id="PS51720">
    <property type="entry name" value="G_AIG1"/>
    <property type="match status" value="1"/>
</dbReference>
<reference evidence="5" key="2">
    <citation type="submission" date="2025-08" db="UniProtKB">
        <authorList>
            <consortium name="Ensembl"/>
        </authorList>
    </citation>
    <scope>IDENTIFICATION</scope>
</reference>
<reference evidence="5" key="3">
    <citation type="submission" date="2025-09" db="UniProtKB">
        <authorList>
            <consortium name="Ensembl"/>
        </authorList>
    </citation>
    <scope>IDENTIFICATION</scope>
</reference>
<dbReference type="Ensembl" id="ENSATET00000057961.2">
    <property type="protein sequence ID" value="ENSATEP00000060842.1"/>
    <property type="gene ID" value="ENSATEG00000027520.2"/>
</dbReference>
<evidence type="ECO:0000256" key="1">
    <source>
        <dbReference type="ARBA" id="ARBA00008535"/>
    </source>
</evidence>